<dbReference type="InterPro" id="IPR011990">
    <property type="entry name" value="TPR-like_helical_dom_sf"/>
</dbReference>
<dbReference type="RefSeq" id="XP_031870111.1">
    <property type="nucleotide sequence ID" value="XM_032013511.1"/>
</dbReference>
<accession>A0A370TPL0</accession>
<comment type="caution">
    <text evidence="1">The sequence shown here is derived from an EMBL/GenBank/DDBJ whole genome shotgun (WGS) entry which is preliminary data.</text>
</comment>
<organism evidence="1 2">
    <name type="scientific">Venustampulla echinocandica</name>
    <dbReference type="NCBI Taxonomy" id="2656787"/>
    <lineage>
        <taxon>Eukaryota</taxon>
        <taxon>Fungi</taxon>
        <taxon>Dikarya</taxon>
        <taxon>Ascomycota</taxon>
        <taxon>Pezizomycotina</taxon>
        <taxon>Leotiomycetes</taxon>
        <taxon>Helotiales</taxon>
        <taxon>Pleuroascaceae</taxon>
        <taxon>Venustampulla</taxon>
    </lineage>
</organism>
<dbReference type="EMBL" id="NPIC01000003">
    <property type="protein sequence ID" value="RDL37455.1"/>
    <property type="molecule type" value="Genomic_DNA"/>
</dbReference>
<proteinExistence type="predicted"/>
<gene>
    <name evidence="1" type="ORF">BP5553_04888</name>
</gene>
<sequence length="391" mass="43097">MIPRRLVPVLQKCQRQLGSRNIHSTPRCNAAYSPTVRKIRNGQSNQRAAAAPRQNLSVDEALPPITMLSVAKKSGVIDIEPEKALEFLREYTKASASSTGDWEQKLCAEHGVTPFALSILSGILRRCRAHPQKILAKRLMLSASKLGEKSATFELVLSAIKADGLRGNEVQAPLQRLNQLAKTDNEPLAMTLLGKVLMAQGREREALEWLRKATQPPTGNIDFDGAGAALVDEGRALLKLEKLVAANAVFKQAALELDEPEAYLHLSNFQEPGSQTQTEYLMKAASSGVVEAWYKLGEHEFQKITKSELKPEKIGDFGMAREWFQLAADGGSGSAMLYMAQMLRVVGMGEDGLLWVERALDVPDVADLARGMKEQWESREFNLYDISQAQG</sequence>
<reference evidence="1 2" key="1">
    <citation type="journal article" date="2018" name="IMA Fungus">
        <title>IMA Genome-F 9: Draft genome sequence of Annulohypoxylon stygium, Aspergillus mulundensis, Berkeleyomyces basicola (syn. Thielaviopsis basicola), Ceratocystis smalleyi, two Cercospora beticola strains, Coleophoma cylindrospora, Fusarium fracticaudum, Phialophora cf. hyalina, and Morchella septimelata.</title>
        <authorList>
            <person name="Wingfield B.D."/>
            <person name="Bills G.F."/>
            <person name="Dong Y."/>
            <person name="Huang W."/>
            <person name="Nel W.J."/>
            <person name="Swalarsk-Parry B.S."/>
            <person name="Vaghefi N."/>
            <person name="Wilken P.M."/>
            <person name="An Z."/>
            <person name="de Beer Z.W."/>
            <person name="De Vos L."/>
            <person name="Chen L."/>
            <person name="Duong T.A."/>
            <person name="Gao Y."/>
            <person name="Hammerbacher A."/>
            <person name="Kikkert J.R."/>
            <person name="Li Y."/>
            <person name="Li H."/>
            <person name="Li K."/>
            <person name="Li Q."/>
            <person name="Liu X."/>
            <person name="Ma X."/>
            <person name="Naidoo K."/>
            <person name="Pethybridge S.J."/>
            <person name="Sun J."/>
            <person name="Steenkamp E.T."/>
            <person name="van der Nest M.A."/>
            <person name="van Wyk S."/>
            <person name="Wingfield M.J."/>
            <person name="Xiong C."/>
            <person name="Yue Q."/>
            <person name="Zhang X."/>
        </authorList>
    </citation>
    <scope>NUCLEOTIDE SEQUENCE [LARGE SCALE GENOMIC DNA]</scope>
    <source>
        <strain evidence="1 2">BP 5553</strain>
    </source>
</reference>
<evidence type="ECO:0000313" key="2">
    <source>
        <dbReference type="Proteomes" id="UP000254866"/>
    </source>
</evidence>
<evidence type="ECO:0008006" key="3">
    <source>
        <dbReference type="Google" id="ProtNLM"/>
    </source>
</evidence>
<dbReference type="SUPFAM" id="SSF48452">
    <property type="entry name" value="TPR-like"/>
    <property type="match status" value="1"/>
</dbReference>
<protein>
    <recommendedName>
        <fullName evidence="3">HCP-like protein</fullName>
    </recommendedName>
</protein>
<dbReference type="OrthoDB" id="5379420at2759"/>
<dbReference type="STRING" id="2656787.A0A370TPL0"/>
<dbReference type="Gene3D" id="1.25.40.10">
    <property type="entry name" value="Tetratricopeptide repeat domain"/>
    <property type="match status" value="1"/>
</dbReference>
<keyword evidence="2" id="KW-1185">Reference proteome</keyword>
<evidence type="ECO:0000313" key="1">
    <source>
        <dbReference type="EMBL" id="RDL37455.1"/>
    </source>
</evidence>
<dbReference type="AlphaFoldDB" id="A0A370TPL0"/>
<dbReference type="SUPFAM" id="SSF81901">
    <property type="entry name" value="HCP-like"/>
    <property type="match status" value="1"/>
</dbReference>
<dbReference type="Proteomes" id="UP000254866">
    <property type="component" value="Unassembled WGS sequence"/>
</dbReference>
<dbReference type="GeneID" id="43597737"/>
<name>A0A370TPL0_9HELO</name>